<comment type="similarity">
    <text evidence="2 8">Belongs to the esterase D family.</text>
</comment>
<dbReference type="PANTHER" id="PTHR10061">
    <property type="entry name" value="S-FORMYLGLUTATHIONE HYDROLASE"/>
    <property type="match status" value="1"/>
</dbReference>
<accession>A0AAV5SET3</accession>
<name>A0AAV5SET3_9BILA</name>
<dbReference type="GO" id="GO:0018738">
    <property type="term" value="F:S-formylglutathione hydrolase activity"/>
    <property type="evidence" value="ECO:0007669"/>
    <property type="project" value="UniProtKB-EC"/>
</dbReference>
<evidence type="ECO:0000256" key="3">
    <source>
        <dbReference type="ARBA" id="ARBA00012479"/>
    </source>
</evidence>
<keyword evidence="6 8" id="KW-0378">Hydrolase</keyword>
<evidence type="ECO:0000256" key="6">
    <source>
        <dbReference type="ARBA" id="ARBA00022801"/>
    </source>
</evidence>
<reference evidence="9" key="1">
    <citation type="submission" date="2023-10" db="EMBL/GenBank/DDBJ databases">
        <title>Genome assembly of Pristionchus species.</title>
        <authorList>
            <person name="Yoshida K."/>
            <person name="Sommer R.J."/>
        </authorList>
    </citation>
    <scope>NUCLEOTIDE SEQUENCE</scope>
    <source>
        <strain evidence="9">RS0144</strain>
    </source>
</reference>
<gene>
    <name evidence="9" type="ORF">PENTCL1PPCAC_724</name>
</gene>
<evidence type="ECO:0000256" key="5">
    <source>
        <dbReference type="ARBA" id="ARBA00022487"/>
    </source>
</evidence>
<proteinExistence type="inferred from homology"/>
<sequence length="278" mass="30331">MATVQVSASRAFKGTQYVFKHKSTSVSCEMTFGVYVPDHAAGEKLPGLLYLSGLTCTYANVMEKGGAQAGASKHRMIFIHPDTSPRGEGVPDADRYDLGQGAGFYIDATQPPWSSHFKMRYYIETELLSVVTAVVPALDTTRVGITGHSMGGHGALTLGLTRPDLFCSISALAPVAHPTECDLGRALFGAYLGEEAMEEWEKFDASILLSKYSGPSRSILVDQGTDDSAIKQLKLQPESLKSHGAATVHVRLQPGYDHSYYFVSTFMNDHFEHHHKQL</sequence>
<feature type="non-terminal residue" evidence="9">
    <location>
        <position position="278"/>
    </location>
</feature>
<evidence type="ECO:0000256" key="8">
    <source>
        <dbReference type="RuleBase" id="RU363068"/>
    </source>
</evidence>
<feature type="active site" description="Charge relay system" evidence="7">
    <location>
        <position position="149"/>
    </location>
</feature>
<dbReference type="EC" id="3.1.2.12" evidence="3 8"/>
<keyword evidence="8" id="KW-0963">Cytoplasm</keyword>
<evidence type="ECO:0000256" key="7">
    <source>
        <dbReference type="PIRSR" id="PIRSR614186-1"/>
    </source>
</evidence>
<feature type="active site" description="Charge relay system" evidence="7">
    <location>
        <position position="227"/>
    </location>
</feature>
<keyword evidence="5 8" id="KW-0719">Serine esterase</keyword>
<comment type="function">
    <text evidence="1 8">Serine hydrolase involved in the detoxification of formaldehyde.</text>
</comment>
<dbReference type="GO" id="GO:0052689">
    <property type="term" value="F:carboxylic ester hydrolase activity"/>
    <property type="evidence" value="ECO:0007669"/>
    <property type="project" value="UniProtKB-KW"/>
</dbReference>
<comment type="caution">
    <text evidence="9">The sequence shown here is derived from an EMBL/GenBank/DDBJ whole genome shotgun (WGS) entry which is preliminary data.</text>
</comment>
<dbReference type="Proteomes" id="UP001432027">
    <property type="component" value="Unassembled WGS sequence"/>
</dbReference>
<evidence type="ECO:0000313" key="9">
    <source>
        <dbReference type="EMBL" id="GMS78549.1"/>
    </source>
</evidence>
<dbReference type="InterPro" id="IPR029058">
    <property type="entry name" value="AB_hydrolase_fold"/>
</dbReference>
<dbReference type="GO" id="GO:0005829">
    <property type="term" value="C:cytosol"/>
    <property type="evidence" value="ECO:0007669"/>
    <property type="project" value="TreeGrafter"/>
</dbReference>
<comment type="subcellular location">
    <subcellularLocation>
        <location evidence="8">Cytoplasm</location>
    </subcellularLocation>
</comment>
<dbReference type="EMBL" id="BTSX01000001">
    <property type="protein sequence ID" value="GMS78549.1"/>
    <property type="molecule type" value="Genomic_DNA"/>
</dbReference>
<dbReference type="InterPro" id="IPR014186">
    <property type="entry name" value="S-formylglutathione_hydrol"/>
</dbReference>
<dbReference type="GO" id="GO:0046294">
    <property type="term" value="P:formaldehyde catabolic process"/>
    <property type="evidence" value="ECO:0007669"/>
    <property type="project" value="InterPro"/>
</dbReference>
<evidence type="ECO:0000313" key="10">
    <source>
        <dbReference type="Proteomes" id="UP001432027"/>
    </source>
</evidence>
<dbReference type="SUPFAM" id="SSF53474">
    <property type="entry name" value="alpha/beta-Hydrolases"/>
    <property type="match status" value="1"/>
</dbReference>
<keyword evidence="10" id="KW-1185">Reference proteome</keyword>
<dbReference type="Pfam" id="PF00756">
    <property type="entry name" value="Esterase"/>
    <property type="match status" value="1"/>
</dbReference>
<dbReference type="PANTHER" id="PTHR10061:SF0">
    <property type="entry name" value="S-FORMYLGLUTATHIONE HYDROLASE"/>
    <property type="match status" value="1"/>
</dbReference>
<dbReference type="NCBIfam" id="TIGR02821">
    <property type="entry name" value="fghA_ester_D"/>
    <property type="match status" value="1"/>
</dbReference>
<comment type="catalytic activity">
    <reaction evidence="8">
        <text>S-formylglutathione + H2O = formate + glutathione + H(+)</text>
        <dbReference type="Rhea" id="RHEA:14961"/>
        <dbReference type="ChEBI" id="CHEBI:15377"/>
        <dbReference type="ChEBI" id="CHEBI:15378"/>
        <dbReference type="ChEBI" id="CHEBI:15740"/>
        <dbReference type="ChEBI" id="CHEBI:57688"/>
        <dbReference type="ChEBI" id="CHEBI:57925"/>
        <dbReference type="EC" id="3.1.2.12"/>
    </reaction>
</comment>
<dbReference type="Gene3D" id="3.40.50.1820">
    <property type="entry name" value="alpha/beta hydrolase"/>
    <property type="match status" value="1"/>
</dbReference>
<organism evidence="9 10">
    <name type="scientific">Pristionchus entomophagus</name>
    <dbReference type="NCBI Taxonomy" id="358040"/>
    <lineage>
        <taxon>Eukaryota</taxon>
        <taxon>Metazoa</taxon>
        <taxon>Ecdysozoa</taxon>
        <taxon>Nematoda</taxon>
        <taxon>Chromadorea</taxon>
        <taxon>Rhabditida</taxon>
        <taxon>Rhabditina</taxon>
        <taxon>Diplogasteromorpha</taxon>
        <taxon>Diplogasteroidea</taxon>
        <taxon>Neodiplogasteridae</taxon>
        <taxon>Pristionchus</taxon>
    </lineage>
</organism>
<feature type="active site" description="Charge relay system" evidence="7">
    <location>
        <position position="258"/>
    </location>
</feature>
<dbReference type="AlphaFoldDB" id="A0AAV5SET3"/>
<evidence type="ECO:0000256" key="1">
    <source>
        <dbReference type="ARBA" id="ARBA00002608"/>
    </source>
</evidence>
<evidence type="ECO:0000256" key="2">
    <source>
        <dbReference type="ARBA" id="ARBA00005622"/>
    </source>
</evidence>
<evidence type="ECO:0000256" key="4">
    <source>
        <dbReference type="ARBA" id="ARBA00016774"/>
    </source>
</evidence>
<dbReference type="InterPro" id="IPR000801">
    <property type="entry name" value="Esterase-like"/>
</dbReference>
<protein>
    <recommendedName>
        <fullName evidence="4 8">S-formylglutathione hydrolase</fullName>
        <ecNumber evidence="3 8">3.1.2.12</ecNumber>
    </recommendedName>
</protein>